<dbReference type="AlphaFoldDB" id="A0A645GIT3"/>
<feature type="region of interest" description="Disordered" evidence="1">
    <location>
        <begin position="123"/>
        <end position="146"/>
    </location>
</feature>
<dbReference type="EMBL" id="VSSQ01072201">
    <property type="protein sequence ID" value="MPN23633.1"/>
    <property type="molecule type" value="Genomic_DNA"/>
</dbReference>
<protein>
    <submittedName>
        <fullName evidence="2">Uncharacterized protein</fullName>
    </submittedName>
</protein>
<comment type="caution">
    <text evidence="2">The sequence shown here is derived from an EMBL/GenBank/DDBJ whole genome shotgun (WGS) entry which is preliminary data.</text>
</comment>
<evidence type="ECO:0000313" key="2">
    <source>
        <dbReference type="EMBL" id="MPN23633.1"/>
    </source>
</evidence>
<gene>
    <name evidence="2" type="ORF">SDC9_171026</name>
</gene>
<proteinExistence type="predicted"/>
<accession>A0A645GIT3</accession>
<organism evidence="2">
    <name type="scientific">bioreactor metagenome</name>
    <dbReference type="NCBI Taxonomy" id="1076179"/>
    <lineage>
        <taxon>unclassified sequences</taxon>
        <taxon>metagenomes</taxon>
        <taxon>ecological metagenomes</taxon>
    </lineage>
</organism>
<name>A0A645GIT3_9ZZZZ</name>
<reference evidence="2" key="1">
    <citation type="submission" date="2019-08" db="EMBL/GenBank/DDBJ databases">
        <authorList>
            <person name="Kucharzyk K."/>
            <person name="Murdoch R.W."/>
            <person name="Higgins S."/>
            <person name="Loffler F."/>
        </authorList>
    </citation>
    <scope>NUCLEOTIDE SEQUENCE</scope>
</reference>
<evidence type="ECO:0000256" key="1">
    <source>
        <dbReference type="SAM" id="MobiDB-lite"/>
    </source>
</evidence>
<sequence>MRSTPRDILPQSTCTRIPSRRIRRPPCRRRSSLVLSGNPRTRSYDILTCINKSIDKRSTNHGMHGIYGNEVIDRFLFCVVRVFCGSFPYVHYTALCKPFAAARQPLPAGASRLFATALPLPFPPNTPPTADTHPSGADPDSSAPCP</sequence>